<keyword evidence="2" id="KW-1185">Reference proteome</keyword>
<reference evidence="1 2" key="1">
    <citation type="journal article" date="2019" name="BMC Genomics">
        <title>Chromosome level assembly and comparative genome analysis confirm lager-brewing yeasts originated from a single hybridization.</title>
        <authorList>
            <person name="Salazar A.N."/>
            <person name="Gorter de Vries A.R."/>
            <person name="van den Broek M."/>
            <person name="Brouwers N."/>
            <person name="de la Torre Cortes P."/>
            <person name="Kuijpers N.G.A."/>
            <person name="Daran J.G."/>
            <person name="Abeel T."/>
        </authorList>
    </citation>
    <scope>NUCLEOTIDE SEQUENCE [LARGE SCALE GENOMIC DNA]</scope>
    <source>
        <strain evidence="1 2">CBS 1483</strain>
    </source>
</reference>
<name>A0A6C1DPT4_SACPS</name>
<dbReference type="AlphaFoldDB" id="A0A6C1DPT4"/>
<organism evidence="1 2">
    <name type="scientific">Saccharomyces pastorianus</name>
    <name type="common">Lager yeast</name>
    <name type="synonym">Saccharomyces cerevisiae x Saccharomyces eubayanus</name>
    <dbReference type="NCBI Taxonomy" id="27292"/>
    <lineage>
        <taxon>Eukaryota</taxon>
        <taxon>Fungi</taxon>
        <taxon>Dikarya</taxon>
        <taxon>Ascomycota</taxon>
        <taxon>Saccharomycotina</taxon>
        <taxon>Saccharomycetes</taxon>
        <taxon>Saccharomycetales</taxon>
        <taxon>Saccharomycetaceae</taxon>
        <taxon>Saccharomyces</taxon>
    </lineage>
</organism>
<accession>A0A6C1DPT4</accession>
<evidence type="ECO:0000313" key="1">
    <source>
        <dbReference type="EMBL" id="QID78875.1"/>
    </source>
</evidence>
<sequence length="89" mass="10244">MDTEALANYLLRQLSLDAEENKLEDLLQRQNEDQESSQEYNKKLLLACGFQAILRKILLDARTRATAEGLREVYPYHIEAATQAFLDSQ</sequence>
<evidence type="ECO:0000313" key="2">
    <source>
        <dbReference type="Proteomes" id="UP000501346"/>
    </source>
</evidence>
<dbReference type="EMBL" id="CP048985">
    <property type="protein sequence ID" value="QID78875.1"/>
    <property type="molecule type" value="Genomic_DNA"/>
</dbReference>
<dbReference type="Proteomes" id="UP000501346">
    <property type="component" value="Chromosome ScIV"/>
</dbReference>
<protein>
    <submittedName>
        <fullName evidence="1">Inner kinetochore subunit wip1</fullName>
    </submittedName>
</protein>
<gene>
    <name evidence="1" type="primary">WIP1_1</name>
    <name evidence="1" type="ORF">GRS66_001104</name>
</gene>
<dbReference type="SMR" id="A0A6C1DPT4"/>
<proteinExistence type="predicted"/>
<dbReference type="OrthoDB" id="4066778at2759"/>